<accession>A0A8J5W5Z5</accession>
<protein>
    <recommendedName>
        <fullName evidence="4">Expressed protein-RZ53</fullName>
    </recommendedName>
</protein>
<feature type="region of interest" description="Disordered" evidence="1">
    <location>
        <begin position="16"/>
        <end position="53"/>
    </location>
</feature>
<sequence length="72" mass="8045">MGFFCCMRSHAEEVVPKKPCDSDDDCSKQQQQMKPKQEQQASGKETKANKSNLGKAAVVTPYFPFHSRPGLL</sequence>
<dbReference type="Proteomes" id="UP000729402">
    <property type="component" value="Unassembled WGS sequence"/>
</dbReference>
<feature type="compositionally biased region" description="Low complexity" evidence="1">
    <location>
        <begin position="28"/>
        <end position="40"/>
    </location>
</feature>
<dbReference type="AlphaFoldDB" id="A0A8J5W5Z5"/>
<name>A0A8J5W5Z5_ZIZPA</name>
<dbReference type="EMBL" id="JAAALK010000282">
    <property type="protein sequence ID" value="KAG8079129.1"/>
    <property type="molecule type" value="Genomic_DNA"/>
</dbReference>
<gene>
    <name evidence="2" type="ORF">GUJ93_ZPchr0007g4731</name>
</gene>
<proteinExistence type="predicted"/>
<feature type="compositionally biased region" description="Basic and acidic residues" evidence="1">
    <location>
        <begin position="16"/>
        <end position="27"/>
    </location>
</feature>
<evidence type="ECO:0000313" key="2">
    <source>
        <dbReference type="EMBL" id="KAG8079129.1"/>
    </source>
</evidence>
<evidence type="ECO:0008006" key="4">
    <source>
        <dbReference type="Google" id="ProtNLM"/>
    </source>
</evidence>
<organism evidence="2 3">
    <name type="scientific">Zizania palustris</name>
    <name type="common">Northern wild rice</name>
    <dbReference type="NCBI Taxonomy" id="103762"/>
    <lineage>
        <taxon>Eukaryota</taxon>
        <taxon>Viridiplantae</taxon>
        <taxon>Streptophyta</taxon>
        <taxon>Embryophyta</taxon>
        <taxon>Tracheophyta</taxon>
        <taxon>Spermatophyta</taxon>
        <taxon>Magnoliopsida</taxon>
        <taxon>Liliopsida</taxon>
        <taxon>Poales</taxon>
        <taxon>Poaceae</taxon>
        <taxon>BOP clade</taxon>
        <taxon>Oryzoideae</taxon>
        <taxon>Oryzeae</taxon>
        <taxon>Zizaniinae</taxon>
        <taxon>Zizania</taxon>
    </lineage>
</organism>
<evidence type="ECO:0000256" key="1">
    <source>
        <dbReference type="SAM" id="MobiDB-lite"/>
    </source>
</evidence>
<reference evidence="2" key="1">
    <citation type="journal article" date="2021" name="bioRxiv">
        <title>Whole Genome Assembly and Annotation of Northern Wild Rice, Zizania palustris L., Supports a Whole Genome Duplication in the Zizania Genus.</title>
        <authorList>
            <person name="Haas M."/>
            <person name="Kono T."/>
            <person name="Macchietto M."/>
            <person name="Millas R."/>
            <person name="McGilp L."/>
            <person name="Shao M."/>
            <person name="Duquette J."/>
            <person name="Hirsch C.N."/>
            <person name="Kimball J."/>
        </authorList>
    </citation>
    <scope>NUCLEOTIDE SEQUENCE</scope>
    <source>
        <tissue evidence="2">Fresh leaf tissue</tissue>
    </source>
</reference>
<keyword evidence="3" id="KW-1185">Reference proteome</keyword>
<reference evidence="2" key="2">
    <citation type="submission" date="2021-02" db="EMBL/GenBank/DDBJ databases">
        <authorList>
            <person name="Kimball J.A."/>
            <person name="Haas M.W."/>
            <person name="Macchietto M."/>
            <person name="Kono T."/>
            <person name="Duquette J."/>
            <person name="Shao M."/>
        </authorList>
    </citation>
    <scope>NUCLEOTIDE SEQUENCE</scope>
    <source>
        <tissue evidence="2">Fresh leaf tissue</tissue>
    </source>
</reference>
<evidence type="ECO:0000313" key="3">
    <source>
        <dbReference type="Proteomes" id="UP000729402"/>
    </source>
</evidence>
<comment type="caution">
    <text evidence="2">The sequence shown here is derived from an EMBL/GenBank/DDBJ whole genome shotgun (WGS) entry which is preliminary data.</text>
</comment>